<gene>
    <name evidence="1" type="ORF">EVAR_51459_1</name>
</gene>
<evidence type="ECO:0000313" key="1">
    <source>
        <dbReference type="EMBL" id="GBP66472.1"/>
    </source>
</evidence>
<comment type="caution">
    <text evidence="1">The sequence shown here is derived from an EMBL/GenBank/DDBJ whole genome shotgun (WGS) entry which is preliminary data.</text>
</comment>
<reference evidence="1 2" key="1">
    <citation type="journal article" date="2019" name="Commun. Biol.">
        <title>The bagworm genome reveals a unique fibroin gene that provides high tensile strength.</title>
        <authorList>
            <person name="Kono N."/>
            <person name="Nakamura H."/>
            <person name="Ohtoshi R."/>
            <person name="Tomita M."/>
            <person name="Numata K."/>
            <person name="Arakawa K."/>
        </authorList>
    </citation>
    <scope>NUCLEOTIDE SEQUENCE [LARGE SCALE GENOMIC DNA]</scope>
</reference>
<evidence type="ECO:0000313" key="2">
    <source>
        <dbReference type="Proteomes" id="UP000299102"/>
    </source>
</evidence>
<keyword evidence="2" id="KW-1185">Reference proteome</keyword>
<dbReference type="EMBL" id="BGZK01000957">
    <property type="protein sequence ID" value="GBP66472.1"/>
    <property type="molecule type" value="Genomic_DNA"/>
</dbReference>
<organism evidence="1 2">
    <name type="scientific">Eumeta variegata</name>
    <name type="common">Bagworm moth</name>
    <name type="synonym">Eumeta japonica</name>
    <dbReference type="NCBI Taxonomy" id="151549"/>
    <lineage>
        <taxon>Eukaryota</taxon>
        <taxon>Metazoa</taxon>
        <taxon>Ecdysozoa</taxon>
        <taxon>Arthropoda</taxon>
        <taxon>Hexapoda</taxon>
        <taxon>Insecta</taxon>
        <taxon>Pterygota</taxon>
        <taxon>Neoptera</taxon>
        <taxon>Endopterygota</taxon>
        <taxon>Lepidoptera</taxon>
        <taxon>Glossata</taxon>
        <taxon>Ditrysia</taxon>
        <taxon>Tineoidea</taxon>
        <taxon>Psychidae</taxon>
        <taxon>Oiketicinae</taxon>
        <taxon>Eumeta</taxon>
    </lineage>
</organism>
<sequence length="127" mass="14273">MLWKTPSIYNSVSRRGGYRGLTARIAWRRGWKYLKNSLYHAPHSNDVVVGGRDKMTSLTQIVSQIIAITFELVKPVCTEPSVRESDSHLAGFFDRIVDIGYAISCNSHADSAIITWQMAYLPEALAQ</sequence>
<protein>
    <submittedName>
        <fullName evidence="1">Uncharacterized protein</fullName>
    </submittedName>
</protein>
<dbReference type="AlphaFoldDB" id="A0A4C1XU09"/>
<proteinExistence type="predicted"/>
<accession>A0A4C1XU09</accession>
<dbReference type="Proteomes" id="UP000299102">
    <property type="component" value="Unassembled WGS sequence"/>
</dbReference>
<name>A0A4C1XU09_EUMVA</name>